<organism evidence="6 7">
    <name type="scientific">Coprinellus micaceus</name>
    <name type="common">Glistening ink-cap mushroom</name>
    <name type="synonym">Coprinus micaceus</name>
    <dbReference type="NCBI Taxonomy" id="71717"/>
    <lineage>
        <taxon>Eukaryota</taxon>
        <taxon>Fungi</taxon>
        <taxon>Dikarya</taxon>
        <taxon>Basidiomycota</taxon>
        <taxon>Agaricomycotina</taxon>
        <taxon>Agaricomycetes</taxon>
        <taxon>Agaricomycetidae</taxon>
        <taxon>Agaricales</taxon>
        <taxon>Agaricineae</taxon>
        <taxon>Psathyrellaceae</taxon>
        <taxon>Coprinellus</taxon>
    </lineage>
</organism>
<evidence type="ECO:0000256" key="3">
    <source>
        <dbReference type="SAM" id="SignalP"/>
    </source>
</evidence>
<dbReference type="STRING" id="71717.A0A4Y7TED3"/>
<feature type="signal peptide" evidence="3">
    <location>
        <begin position="1"/>
        <end position="25"/>
    </location>
</feature>
<dbReference type="Gene3D" id="3.40.50.1820">
    <property type="entry name" value="alpha/beta hydrolase"/>
    <property type="match status" value="1"/>
</dbReference>
<dbReference type="SUPFAM" id="SSF53474">
    <property type="entry name" value="alpha/beta-Hydrolases"/>
    <property type="match status" value="1"/>
</dbReference>
<comment type="similarity">
    <text evidence="1">Belongs to the peptidase S33 family.</text>
</comment>
<dbReference type="Pfam" id="PF08386">
    <property type="entry name" value="Abhydrolase_4"/>
    <property type="match status" value="1"/>
</dbReference>
<reference evidence="6 7" key="1">
    <citation type="journal article" date="2019" name="Nat. Ecol. Evol.">
        <title>Megaphylogeny resolves global patterns of mushroom evolution.</title>
        <authorList>
            <person name="Varga T."/>
            <person name="Krizsan K."/>
            <person name="Foldi C."/>
            <person name="Dima B."/>
            <person name="Sanchez-Garcia M."/>
            <person name="Sanchez-Ramirez S."/>
            <person name="Szollosi G.J."/>
            <person name="Szarkandi J.G."/>
            <person name="Papp V."/>
            <person name="Albert L."/>
            <person name="Andreopoulos W."/>
            <person name="Angelini C."/>
            <person name="Antonin V."/>
            <person name="Barry K.W."/>
            <person name="Bougher N.L."/>
            <person name="Buchanan P."/>
            <person name="Buyck B."/>
            <person name="Bense V."/>
            <person name="Catcheside P."/>
            <person name="Chovatia M."/>
            <person name="Cooper J."/>
            <person name="Damon W."/>
            <person name="Desjardin D."/>
            <person name="Finy P."/>
            <person name="Geml J."/>
            <person name="Haridas S."/>
            <person name="Hughes K."/>
            <person name="Justo A."/>
            <person name="Karasinski D."/>
            <person name="Kautmanova I."/>
            <person name="Kiss B."/>
            <person name="Kocsube S."/>
            <person name="Kotiranta H."/>
            <person name="LaButti K.M."/>
            <person name="Lechner B.E."/>
            <person name="Liimatainen K."/>
            <person name="Lipzen A."/>
            <person name="Lukacs Z."/>
            <person name="Mihaltcheva S."/>
            <person name="Morgado L.N."/>
            <person name="Niskanen T."/>
            <person name="Noordeloos M.E."/>
            <person name="Ohm R.A."/>
            <person name="Ortiz-Santana B."/>
            <person name="Ovrebo C."/>
            <person name="Racz N."/>
            <person name="Riley R."/>
            <person name="Savchenko A."/>
            <person name="Shiryaev A."/>
            <person name="Soop K."/>
            <person name="Spirin V."/>
            <person name="Szebenyi C."/>
            <person name="Tomsovsky M."/>
            <person name="Tulloss R.E."/>
            <person name="Uehling J."/>
            <person name="Grigoriev I.V."/>
            <person name="Vagvolgyi C."/>
            <person name="Papp T."/>
            <person name="Martin F.M."/>
            <person name="Miettinen O."/>
            <person name="Hibbett D.S."/>
            <person name="Nagy L.G."/>
        </authorList>
    </citation>
    <scope>NUCLEOTIDE SEQUENCE [LARGE SCALE GENOMIC DNA]</scope>
    <source>
        <strain evidence="6 7">FP101781</strain>
    </source>
</reference>
<name>A0A4Y7TED3_COPMI</name>
<evidence type="ECO:0000259" key="4">
    <source>
        <dbReference type="Pfam" id="PF00561"/>
    </source>
</evidence>
<gene>
    <name evidence="6" type="ORF">FA13DRAFT_1687269</name>
</gene>
<dbReference type="InterPro" id="IPR013595">
    <property type="entry name" value="Pept_S33_TAP-like_C"/>
</dbReference>
<feature type="chain" id="PRO_5021197692" description="Alpha/beta-hydrolase" evidence="3">
    <location>
        <begin position="26"/>
        <end position="586"/>
    </location>
</feature>
<feature type="domain" description="AB hydrolase-1" evidence="4">
    <location>
        <begin position="104"/>
        <end position="259"/>
    </location>
</feature>
<dbReference type="PROSITE" id="PS51257">
    <property type="entry name" value="PROKAR_LIPOPROTEIN"/>
    <property type="match status" value="1"/>
</dbReference>
<protein>
    <recommendedName>
        <fullName evidence="8">Alpha/beta-hydrolase</fullName>
    </recommendedName>
</protein>
<keyword evidence="2" id="KW-0378">Hydrolase</keyword>
<comment type="caution">
    <text evidence="6">The sequence shown here is derived from an EMBL/GenBank/DDBJ whole genome shotgun (WGS) entry which is preliminary data.</text>
</comment>
<dbReference type="PANTHER" id="PTHR43248:SF25">
    <property type="entry name" value="AB HYDROLASE-1 DOMAIN-CONTAINING PROTEIN-RELATED"/>
    <property type="match status" value="1"/>
</dbReference>
<evidence type="ECO:0000313" key="6">
    <source>
        <dbReference type="EMBL" id="TEB32535.1"/>
    </source>
</evidence>
<dbReference type="Pfam" id="PF00561">
    <property type="entry name" value="Abhydrolase_1"/>
    <property type="match status" value="1"/>
</dbReference>
<sequence>MRPLLSLRALSITPIAVFHLPLALGAGGSCEPSKSTSIARSEAETWGTINPSKDLIWHSCYQETGIFECARLQVPLDYAEPGGRQAAIALIRKPATTREGYRGPVLFNPGGPGDSGVNMILSSADDLATILGPQFDIVSFDPRGIARSTPRANHFDMDVERVLFGTLSGPSPWIEDGVVTGIERVWAQSQLLGALAASHDDGYLEHITTENTASDMLRIVQAHGEEKLQYWGFSYGSILGATFAALYPDKVERMVLDGVADAEDYYATAWLNSLTDSEKTLQLFFDHCAEAGPANCPFYSLTPSDIQGNIIALQDKLIAEPIAVRTDTYYGIVDHSTLHFNLFISLYSPFASFKPLANALAQLAAGNGTALLSLLGEPVPYTCSCDEHAHDWDPLPEAFATVLCNDGAEVSGSLKDLQDYWNELAGVSQFADYWGTIHAGCVGWPKNKKPFHGPFVGDTSHPILLIGNTADPVTPLSSAKKMASGFKNSVVLTIDAGGHTSLGAPSVCAHQHVWQYFQNGSLPGQGTVCDPIIKNSFLVPASPEGNVMARGLGNGDEDAKLLAAVTRMVRKFKPTSIIPRISKRGL</sequence>
<evidence type="ECO:0000259" key="5">
    <source>
        <dbReference type="Pfam" id="PF08386"/>
    </source>
</evidence>
<dbReference type="AlphaFoldDB" id="A0A4Y7TED3"/>
<evidence type="ECO:0000313" key="7">
    <source>
        <dbReference type="Proteomes" id="UP000298030"/>
    </source>
</evidence>
<evidence type="ECO:0008006" key="8">
    <source>
        <dbReference type="Google" id="ProtNLM"/>
    </source>
</evidence>
<dbReference type="InterPro" id="IPR000073">
    <property type="entry name" value="AB_hydrolase_1"/>
</dbReference>
<evidence type="ECO:0000256" key="2">
    <source>
        <dbReference type="ARBA" id="ARBA00022801"/>
    </source>
</evidence>
<keyword evidence="7" id="KW-1185">Reference proteome</keyword>
<evidence type="ECO:0000256" key="1">
    <source>
        <dbReference type="ARBA" id="ARBA00010088"/>
    </source>
</evidence>
<dbReference type="GO" id="GO:0016787">
    <property type="term" value="F:hydrolase activity"/>
    <property type="evidence" value="ECO:0007669"/>
    <property type="project" value="UniProtKB-KW"/>
</dbReference>
<dbReference type="OrthoDB" id="425534at2759"/>
<dbReference type="Proteomes" id="UP000298030">
    <property type="component" value="Unassembled WGS sequence"/>
</dbReference>
<accession>A0A4Y7TED3</accession>
<keyword evidence="3" id="KW-0732">Signal</keyword>
<dbReference type="EMBL" id="QPFP01000015">
    <property type="protein sequence ID" value="TEB32535.1"/>
    <property type="molecule type" value="Genomic_DNA"/>
</dbReference>
<dbReference type="InterPro" id="IPR051601">
    <property type="entry name" value="Serine_prot/Carboxylest_S33"/>
</dbReference>
<dbReference type="PANTHER" id="PTHR43248">
    <property type="entry name" value="2-SUCCINYL-6-HYDROXY-2,4-CYCLOHEXADIENE-1-CARBOXYLATE SYNTHASE"/>
    <property type="match status" value="1"/>
</dbReference>
<feature type="domain" description="Peptidase S33 tripeptidyl aminopeptidase-like C-terminal" evidence="5">
    <location>
        <begin position="430"/>
        <end position="529"/>
    </location>
</feature>
<proteinExistence type="inferred from homology"/>
<dbReference type="InterPro" id="IPR029058">
    <property type="entry name" value="AB_hydrolase_fold"/>
</dbReference>